<name>A0A0F8YYT8_9ZZZZ</name>
<feature type="non-terminal residue" evidence="1">
    <location>
        <position position="188"/>
    </location>
</feature>
<dbReference type="AlphaFoldDB" id="A0A0F8YYT8"/>
<protein>
    <submittedName>
        <fullName evidence="1">Uncharacterized protein</fullName>
    </submittedName>
</protein>
<gene>
    <name evidence="1" type="ORF">LCGC14_2761430</name>
</gene>
<organism evidence="1">
    <name type="scientific">marine sediment metagenome</name>
    <dbReference type="NCBI Taxonomy" id="412755"/>
    <lineage>
        <taxon>unclassified sequences</taxon>
        <taxon>metagenomes</taxon>
        <taxon>ecological metagenomes</taxon>
    </lineage>
</organism>
<proteinExistence type="predicted"/>
<dbReference type="EMBL" id="LAZR01050762">
    <property type="protein sequence ID" value="KKK86617.1"/>
    <property type="molecule type" value="Genomic_DNA"/>
</dbReference>
<evidence type="ECO:0000313" key="1">
    <source>
        <dbReference type="EMBL" id="KKK86617.1"/>
    </source>
</evidence>
<sequence length="188" mass="22104">MIQRYNHRGRKYDKGSFVLIDEYWTLLAEIKTNNKTYRMAQDRANNDIETLTADIDEYQQQQDEIIVALGSKGILPSEIVSKVRSLLAESKLLEDAAYAFMRHIQDQIEQEAGWMQFDYYRPEIDVYEYKLFVEAIGDPSDQARWNDLLERSHKLNEQTGLEAAFMAGHSCAYHDSDKCYEQWKKERS</sequence>
<accession>A0A0F8YYT8</accession>
<comment type="caution">
    <text evidence="1">The sequence shown here is derived from an EMBL/GenBank/DDBJ whole genome shotgun (WGS) entry which is preliminary data.</text>
</comment>
<reference evidence="1" key="1">
    <citation type="journal article" date="2015" name="Nature">
        <title>Complex archaea that bridge the gap between prokaryotes and eukaryotes.</title>
        <authorList>
            <person name="Spang A."/>
            <person name="Saw J.H."/>
            <person name="Jorgensen S.L."/>
            <person name="Zaremba-Niedzwiedzka K."/>
            <person name="Martijn J."/>
            <person name="Lind A.E."/>
            <person name="van Eijk R."/>
            <person name="Schleper C."/>
            <person name="Guy L."/>
            <person name="Ettema T.J."/>
        </authorList>
    </citation>
    <scope>NUCLEOTIDE SEQUENCE</scope>
</reference>